<dbReference type="InterPro" id="IPR000504">
    <property type="entry name" value="RRM_dom"/>
</dbReference>
<name>A0A8J5V5D0_ZIZPA</name>
<dbReference type="GO" id="GO:0003729">
    <property type="term" value="F:mRNA binding"/>
    <property type="evidence" value="ECO:0007669"/>
    <property type="project" value="InterPro"/>
</dbReference>
<dbReference type="PANTHER" id="PTHR47640">
    <property type="entry name" value="TRNA SELENOCYSTEINE 1-ASSOCIATED PROTEIN 1-RELATED-RELATED"/>
    <property type="match status" value="1"/>
</dbReference>
<dbReference type="SMART" id="SM00360">
    <property type="entry name" value="RRM"/>
    <property type="match status" value="2"/>
</dbReference>
<dbReference type="GO" id="GO:0005829">
    <property type="term" value="C:cytosol"/>
    <property type="evidence" value="ECO:0007669"/>
    <property type="project" value="TreeGrafter"/>
</dbReference>
<protein>
    <recommendedName>
        <fullName evidence="3">RRM domain-containing protein</fullName>
    </recommendedName>
</protein>
<dbReference type="Pfam" id="PF00076">
    <property type="entry name" value="RRM_1"/>
    <property type="match status" value="2"/>
</dbReference>
<feature type="domain" description="RRM" evidence="3">
    <location>
        <begin position="96"/>
        <end position="170"/>
    </location>
</feature>
<sequence length="389" mass="43775">MDVPAAVDEVKTLWIGDLQAWKDENYIYNCFVQSAKLIRDKQSGQLQRYGFVEFISHATADQVFQTYNGQMMLNVKMVFRLNWVNAGEKCDDTLDYTIFVGDLAADVTDYLLQETFRVHYPLVKGAKVVTDKMTMRSKDYGFVIFEEAQNDCTEALNLDDHYVKAYTRRIIARKELGKVKEAMDGAEFVVSVDPNNPQLGKQYSEIKALYVEKMAKGTSVLKVLNLINLDKKDYSSRIMSVYSSPLSSRIATAASATISNPPSHSLALRLTPGHRTSQGPLVGVADEREGIGEAAKIGRGYLHTVGECSSWPGVLTATMDMSPPLAPYPCCLLSTVWPRCTEGEIYFSERCSPLLAYRKWARRILDPGREMQKWVRTTDCDAEVIYSRS</sequence>
<dbReference type="PROSITE" id="PS50102">
    <property type="entry name" value="RRM"/>
    <property type="match status" value="2"/>
</dbReference>
<reference evidence="4" key="2">
    <citation type="submission" date="2021-02" db="EMBL/GenBank/DDBJ databases">
        <authorList>
            <person name="Kimball J.A."/>
            <person name="Haas M.W."/>
            <person name="Macchietto M."/>
            <person name="Kono T."/>
            <person name="Duquette J."/>
            <person name="Shao M."/>
        </authorList>
    </citation>
    <scope>NUCLEOTIDE SEQUENCE</scope>
    <source>
        <tissue evidence="4">Fresh leaf tissue</tissue>
    </source>
</reference>
<dbReference type="Proteomes" id="UP000729402">
    <property type="component" value="Unassembled WGS sequence"/>
</dbReference>
<dbReference type="InterPro" id="IPR050825">
    <property type="entry name" value="RBM42_RBP45_47-like"/>
</dbReference>
<gene>
    <name evidence="4" type="ORF">GUJ93_ZPchr0002g26821</name>
</gene>
<dbReference type="EMBL" id="JAAALK010000287">
    <property type="protein sequence ID" value="KAG8060632.1"/>
    <property type="molecule type" value="Genomic_DNA"/>
</dbReference>
<evidence type="ECO:0000256" key="2">
    <source>
        <dbReference type="PROSITE-ProRule" id="PRU00176"/>
    </source>
</evidence>
<evidence type="ECO:0000256" key="1">
    <source>
        <dbReference type="ARBA" id="ARBA00022884"/>
    </source>
</evidence>
<feature type="domain" description="RRM" evidence="3">
    <location>
        <begin position="11"/>
        <end position="86"/>
    </location>
</feature>
<keyword evidence="1 2" id="KW-0694">RNA-binding</keyword>
<proteinExistence type="predicted"/>
<comment type="caution">
    <text evidence="4">The sequence shown here is derived from an EMBL/GenBank/DDBJ whole genome shotgun (WGS) entry which is preliminary data.</text>
</comment>
<evidence type="ECO:0000313" key="4">
    <source>
        <dbReference type="EMBL" id="KAG8060632.1"/>
    </source>
</evidence>
<accession>A0A8J5V5D0</accession>
<reference evidence="4" key="1">
    <citation type="journal article" date="2021" name="bioRxiv">
        <title>Whole Genome Assembly and Annotation of Northern Wild Rice, Zizania palustris L., Supports a Whole Genome Duplication in the Zizania Genus.</title>
        <authorList>
            <person name="Haas M."/>
            <person name="Kono T."/>
            <person name="Macchietto M."/>
            <person name="Millas R."/>
            <person name="McGilp L."/>
            <person name="Shao M."/>
            <person name="Duquette J."/>
            <person name="Hirsch C.N."/>
            <person name="Kimball J."/>
        </authorList>
    </citation>
    <scope>NUCLEOTIDE SEQUENCE</scope>
    <source>
        <tissue evidence="4">Fresh leaf tissue</tissue>
    </source>
</reference>
<dbReference type="AlphaFoldDB" id="A0A8J5V5D0"/>
<evidence type="ECO:0000259" key="3">
    <source>
        <dbReference type="PROSITE" id="PS50102"/>
    </source>
</evidence>
<evidence type="ECO:0000313" key="5">
    <source>
        <dbReference type="Proteomes" id="UP000729402"/>
    </source>
</evidence>
<organism evidence="4 5">
    <name type="scientific">Zizania palustris</name>
    <name type="common">Northern wild rice</name>
    <dbReference type="NCBI Taxonomy" id="103762"/>
    <lineage>
        <taxon>Eukaryota</taxon>
        <taxon>Viridiplantae</taxon>
        <taxon>Streptophyta</taxon>
        <taxon>Embryophyta</taxon>
        <taxon>Tracheophyta</taxon>
        <taxon>Spermatophyta</taxon>
        <taxon>Magnoliopsida</taxon>
        <taxon>Liliopsida</taxon>
        <taxon>Poales</taxon>
        <taxon>Poaceae</taxon>
        <taxon>BOP clade</taxon>
        <taxon>Oryzoideae</taxon>
        <taxon>Oryzeae</taxon>
        <taxon>Zizaniinae</taxon>
        <taxon>Zizania</taxon>
    </lineage>
</organism>
<keyword evidence="5" id="KW-1185">Reference proteome</keyword>
<dbReference type="CDD" id="cd12344">
    <property type="entry name" value="RRM1_SECp43_like"/>
    <property type="match status" value="1"/>
</dbReference>
<dbReference type="OrthoDB" id="446113at2759"/>
<dbReference type="PANTHER" id="PTHR47640:SF23">
    <property type="entry name" value="RNA-BINDING PROTEIN L"/>
    <property type="match status" value="1"/>
</dbReference>